<dbReference type="GO" id="GO:0004113">
    <property type="term" value="F:2',3'-cyclic-nucleotide 3'-phosphodiesterase activity"/>
    <property type="evidence" value="ECO:0007669"/>
    <property type="project" value="InterPro"/>
</dbReference>
<protein>
    <recommendedName>
        <fullName evidence="2">RNA 2',3'-cyclic phosphodiesterase</fullName>
        <shortName evidence="2">RNA 2',3'-CPDase</shortName>
        <ecNumber evidence="2">3.1.4.58</ecNumber>
    </recommendedName>
</protein>
<feature type="short sequence motif" description="HXTX 2" evidence="2">
    <location>
        <begin position="139"/>
        <end position="142"/>
    </location>
</feature>
<dbReference type="Proteomes" id="UP000003688">
    <property type="component" value="Unassembled WGS sequence"/>
</dbReference>
<dbReference type="Gene3D" id="3.90.1140.10">
    <property type="entry name" value="Cyclic phosphodiesterase"/>
    <property type="match status" value="1"/>
</dbReference>
<dbReference type="GO" id="GO:0016874">
    <property type="term" value="F:ligase activity"/>
    <property type="evidence" value="ECO:0007669"/>
    <property type="project" value="UniProtKB-KW"/>
</dbReference>
<dbReference type="InterPro" id="IPR009097">
    <property type="entry name" value="Cyclic_Pdiesterase"/>
</dbReference>
<feature type="domain" description="Phosphoesterase HXTX" evidence="3">
    <location>
        <begin position="18"/>
        <end position="103"/>
    </location>
</feature>
<dbReference type="PANTHER" id="PTHR35561">
    <property type="entry name" value="RNA 2',3'-CYCLIC PHOSPHODIESTERASE"/>
    <property type="match status" value="1"/>
</dbReference>
<evidence type="ECO:0000256" key="2">
    <source>
        <dbReference type="HAMAP-Rule" id="MF_01940"/>
    </source>
</evidence>
<accession>B9XIZ0</accession>
<reference evidence="4 5" key="1">
    <citation type="journal article" date="2011" name="J. Bacteriol.">
        <title>Genome sequence of 'Pedosphaera parvula' Ellin514, an aerobic Verrucomicrobial isolate from pasture soil.</title>
        <authorList>
            <person name="Kant R."/>
            <person name="van Passel M.W."/>
            <person name="Sangwan P."/>
            <person name="Palva A."/>
            <person name="Lucas S."/>
            <person name="Copeland A."/>
            <person name="Lapidus A."/>
            <person name="Glavina Del Rio T."/>
            <person name="Dalin E."/>
            <person name="Tice H."/>
            <person name="Bruce D."/>
            <person name="Goodwin L."/>
            <person name="Pitluck S."/>
            <person name="Chertkov O."/>
            <person name="Larimer F.W."/>
            <person name="Land M.L."/>
            <person name="Hauser L."/>
            <person name="Brettin T.S."/>
            <person name="Detter J.C."/>
            <person name="Han S."/>
            <person name="de Vos W.M."/>
            <person name="Janssen P.H."/>
            <person name="Smidt H."/>
        </authorList>
    </citation>
    <scope>NUCLEOTIDE SEQUENCE [LARGE SCALE GENOMIC DNA]</scope>
    <source>
        <strain evidence="4 5">Ellin514</strain>
    </source>
</reference>
<dbReference type="STRING" id="320771.Cflav_PD3276"/>
<name>B9XIZ0_PEDPL</name>
<comment type="function">
    <text evidence="2">Hydrolyzes RNA 2',3'-cyclic phosphodiester to an RNA 2'-phosphomonoester.</text>
</comment>
<feature type="active site" description="Proton donor" evidence="2">
    <location>
        <position position="52"/>
    </location>
</feature>
<evidence type="ECO:0000313" key="4">
    <source>
        <dbReference type="EMBL" id="EEF60217.1"/>
    </source>
</evidence>
<dbReference type="Pfam" id="PF02834">
    <property type="entry name" value="LigT_PEase"/>
    <property type="match status" value="1"/>
</dbReference>
<feature type="active site" description="Proton acceptor" evidence="2">
    <location>
        <position position="139"/>
    </location>
</feature>
<dbReference type="HAMAP" id="MF_01940">
    <property type="entry name" value="RNA_CPDase"/>
    <property type="match status" value="1"/>
</dbReference>
<feature type="short sequence motif" description="HXTX 1" evidence="2">
    <location>
        <begin position="52"/>
        <end position="55"/>
    </location>
</feature>
<dbReference type="OrthoDB" id="9789350at2"/>
<dbReference type="InterPro" id="IPR004175">
    <property type="entry name" value="RNA_CPDase"/>
</dbReference>
<dbReference type="AlphaFoldDB" id="B9XIZ0"/>
<sequence>MPEIEKIVEIFRLFIALPVPEFVKEELKRVQSELRLNLPGGSVRWTRMDQCHLTLRFLGNVPSDAVSELSAAVKRSCSEFPLVHLKAERIGFFPNERRPRVIWVGVSDDSGNLRALQAVLSKAVSPFTTEVDAKIFSGHLTLGRIQNLHARDVKMLGDLARGSTDRIFGEWTADRIDIMRSELGAQGSRHSCLESITLGSTCR</sequence>
<dbReference type="NCBIfam" id="TIGR02258">
    <property type="entry name" value="2_5_ligase"/>
    <property type="match status" value="1"/>
</dbReference>
<dbReference type="PANTHER" id="PTHR35561:SF1">
    <property type="entry name" value="RNA 2',3'-CYCLIC PHOSPHODIESTERASE"/>
    <property type="match status" value="1"/>
</dbReference>
<dbReference type="GO" id="GO:0008664">
    <property type="term" value="F:RNA 2',3'-cyclic 3'-phosphodiesterase activity"/>
    <property type="evidence" value="ECO:0007669"/>
    <property type="project" value="UniProtKB-EC"/>
</dbReference>
<keyword evidence="1 2" id="KW-0378">Hydrolase</keyword>
<evidence type="ECO:0000259" key="3">
    <source>
        <dbReference type="Pfam" id="PF02834"/>
    </source>
</evidence>
<gene>
    <name evidence="4" type="ORF">Cflav_PD3276</name>
</gene>
<proteinExistence type="inferred from homology"/>
<dbReference type="InterPro" id="IPR014051">
    <property type="entry name" value="Phosphoesterase_HXTX"/>
</dbReference>
<evidence type="ECO:0000256" key="1">
    <source>
        <dbReference type="ARBA" id="ARBA00022801"/>
    </source>
</evidence>
<organism evidence="4 5">
    <name type="scientific">Pedosphaera parvula (strain Ellin514)</name>
    <dbReference type="NCBI Taxonomy" id="320771"/>
    <lineage>
        <taxon>Bacteria</taxon>
        <taxon>Pseudomonadati</taxon>
        <taxon>Verrucomicrobiota</taxon>
        <taxon>Pedosphaerae</taxon>
        <taxon>Pedosphaerales</taxon>
        <taxon>Pedosphaeraceae</taxon>
        <taxon>Pedosphaera</taxon>
    </lineage>
</organism>
<keyword evidence="5" id="KW-1185">Reference proteome</keyword>
<dbReference type="EMBL" id="ABOX02000019">
    <property type="protein sequence ID" value="EEF60217.1"/>
    <property type="molecule type" value="Genomic_DNA"/>
</dbReference>
<dbReference type="EC" id="3.1.4.58" evidence="2"/>
<dbReference type="SUPFAM" id="SSF55144">
    <property type="entry name" value="LigT-like"/>
    <property type="match status" value="1"/>
</dbReference>
<evidence type="ECO:0000313" key="5">
    <source>
        <dbReference type="Proteomes" id="UP000003688"/>
    </source>
</evidence>
<keyword evidence="4" id="KW-0436">Ligase</keyword>
<comment type="caution">
    <text evidence="4">The sequence shown here is derived from an EMBL/GenBank/DDBJ whole genome shotgun (WGS) entry which is preliminary data.</text>
</comment>
<dbReference type="RefSeq" id="WP_007415783.1">
    <property type="nucleotide sequence ID" value="NZ_ABOX02000019.1"/>
</dbReference>
<comment type="catalytic activity">
    <reaction evidence="2">
        <text>a 3'-end 2',3'-cyclophospho-ribonucleotide-RNA + H2O = a 3'-end 2'-phospho-ribonucleotide-RNA + H(+)</text>
        <dbReference type="Rhea" id="RHEA:11828"/>
        <dbReference type="Rhea" id="RHEA-COMP:10464"/>
        <dbReference type="Rhea" id="RHEA-COMP:17353"/>
        <dbReference type="ChEBI" id="CHEBI:15377"/>
        <dbReference type="ChEBI" id="CHEBI:15378"/>
        <dbReference type="ChEBI" id="CHEBI:83064"/>
        <dbReference type="ChEBI" id="CHEBI:173113"/>
        <dbReference type="EC" id="3.1.4.58"/>
    </reaction>
</comment>
<comment type="similarity">
    <text evidence="2">Belongs to the 2H phosphoesterase superfamily. ThpR family.</text>
</comment>